<dbReference type="Proteomes" id="UP000827092">
    <property type="component" value="Unassembled WGS sequence"/>
</dbReference>
<gene>
    <name evidence="1" type="ORF">JTE90_022111</name>
</gene>
<protein>
    <submittedName>
        <fullName evidence="1">Uncharacterized protein</fullName>
    </submittedName>
</protein>
<keyword evidence="2" id="KW-1185">Reference proteome</keyword>
<proteinExistence type="predicted"/>
<sequence length="73" mass="8080">MSSKTASRYLAIFPSHRSVKPAAKTFARPSATFSTAEPFFSPLPLTILDLVSEDFTYTCVDTGEIDRRTFVST</sequence>
<dbReference type="EMBL" id="JAFNEN010000025">
    <property type="protein sequence ID" value="KAG8199657.1"/>
    <property type="molecule type" value="Genomic_DNA"/>
</dbReference>
<reference evidence="1 2" key="1">
    <citation type="journal article" date="2022" name="Nat. Ecol. Evol.">
        <title>A masculinizing supergene underlies an exaggerated male reproductive morph in a spider.</title>
        <authorList>
            <person name="Hendrickx F."/>
            <person name="De Corte Z."/>
            <person name="Sonet G."/>
            <person name="Van Belleghem S.M."/>
            <person name="Kostlbacher S."/>
            <person name="Vangestel C."/>
        </authorList>
    </citation>
    <scope>NUCLEOTIDE SEQUENCE [LARGE SCALE GENOMIC DNA]</scope>
    <source>
        <strain evidence="1">W744_W776</strain>
    </source>
</reference>
<accession>A0AAV6VSJ9</accession>
<organism evidence="1 2">
    <name type="scientific">Oedothorax gibbosus</name>
    <dbReference type="NCBI Taxonomy" id="931172"/>
    <lineage>
        <taxon>Eukaryota</taxon>
        <taxon>Metazoa</taxon>
        <taxon>Ecdysozoa</taxon>
        <taxon>Arthropoda</taxon>
        <taxon>Chelicerata</taxon>
        <taxon>Arachnida</taxon>
        <taxon>Araneae</taxon>
        <taxon>Araneomorphae</taxon>
        <taxon>Entelegynae</taxon>
        <taxon>Araneoidea</taxon>
        <taxon>Linyphiidae</taxon>
        <taxon>Erigoninae</taxon>
        <taxon>Oedothorax</taxon>
    </lineage>
</organism>
<evidence type="ECO:0000313" key="1">
    <source>
        <dbReference type="EMBL" id="KAG8199657.1"/>
    </source>
</evidence>
<comment type="caution">
    <text evidence="1">The sequence shown here is derived from an EMBL/GenBank/DDBJ whole genome shotgun (WGS) entry which is preliminary data.</text>
</comment>
<dbReference type="AlphaFoldDB" id="A0AAV6VSJ9"/>
<name>A0AAV6VSJ9_9ARAC</name>
<evidence type="ECO:0000313" key="2">
    <source>
        <dbReference type="Proteomes" id="UP000827092"/>
    </source>
</evidence>